<keyword evidence="2" id="KW-0472">Membrane</keyword>
<evidence type="ECO:0000313" key="4">
    <source>
        <dbReference type="Proteomes" id="UP000431901"/>
    </source>
</evidence>
<feature type="compositionally biased region" description="Low complexity" evidence="1">
    <location>
        <begin position="234"/>
        <end position="249"/>
    </location>
</feature>
<organism evidence="3 4">
    <name type="scientific">Actinomadura rayongensis</name>
    <dbReference type="NCBI Taxonomy" id="1429076"/>
    <lineage>
        <taxon>Bacteria</taxon>
        <taxon>Bacillati</taxon>
        <taxon>Actinomycetota</taxon>
        <taxon>Actinomycetes</taxon>
        <taxon>Streptosporangiales</taxon>
        <taxon>Thermomonosporaceae</taxon>
        <taxon>Actinomadura</taxon>
    </lineage>
</organism>
<keyword evidence="2" id="KW-0812">Transmembrane</keyword>
<feature type="compositionally biased region" description="Pro residues" evidence="1">
    <location>
        <begin position="250"/>
        <end position="284"/>
    </location>
</feature>
<feature type="compositionally biased region" description="Low complexity" evidence="1">
    <location>
        <begin position="164"/>
        <end position="173"/>
    </location>
</feature>
<keyword evidence="4" id="KW-1185">Reference proteome</keyword>
<dbReference type="EMBL" id="WUTW01000002">
    <property type="protein sequence ID" value="MXQ64488.1"/>
    <property type="molecule type" value="Genomic_DNA"/>
</dbReference>
<feature type="region of interest" description="Disordered" evidence="1">
    <location>
        <begin position="157"/>
        <end position="200"/>
    </location>
</feature>
<comment type="caution">
    <text evidence="3">The sequence shown here is derived from an EMBL/GenBank/DDBJ whole genome shotgun (WGS) entry which is preliminary data.</text>
</comment>
<evidence type="ECO:0000256" key="1">
    <source>
        <dbReference type="SAM" id="MobiDB-lite"/>
    </source>
</evidence>
<dbReference type="OrthoDB" id="3473486at2"/>
<accession>A0A6I4W4V1</accession>
<feature type="region of interest" description="Disordered" evidence="1">
    <location>
        <begin position="234"/>
        <end position="284"/>
    </location>
</feature>
<protein>
    <submittedName>
        <fullName evidence="3">Uncharacterized protein</fullName>
    </submittedName>
</protein>
<dbReference type="RefSeq" id="WP_161102713.1">
    <property type="nucleotide sequence ID" value="NZ_JBHLYI010000001.1"/>
</dbReference>
<proteinExistence type="predicted"/>
<dbReference type="InterPro" id="IPR006311">
    <property type="entry name" value="TAT_signal"/>
</dbReference>
<feature type="transmembrane region" description="Helical" evidence="2">
    <location>
        <begin position="204"/>
        <end position="227"/>
    </location>
</feature>
<name>A0A6I4W4V1_9ACTN</name>
<dbReference type="PROSITE" id="PS51318">
    <property type="entry name" value="TAT"/>
    <property type="match status" value="1"/>
</dbReference>
<evidence type="ECO:0000313" key="3">
    <source>
        <dbReference type="EMBL" id="MXQ64488.1"/>
    </source>
</evidence>
<gene>
    <name evidence="3" type="ORF">GQ466_10600</name>
</gene>
<evidence type="ECO:0000256" key="2">
    <source>
        <dbReference type="SAM" id="Phobius"/>
    </source>
</evidence>
<dbReference type="AlphaFoldDB" id="A0A6I4W4V1"/>
<sequence length="284" mass="28842">MDLSLRRLVLSGSLVLAPALGLTPLLASSAEARAGVNLDAIAEDIIESGYYVDAHARYLRTDRAQELLRSAQARVVPVFVAVVPAGNDPDAIIAALPGKLERKGTYAVLAGNKLRVKSDTLPAAQVNGAYARSLKAYPGKPDRALVAFIRTLPVSKYAPPAPGKPGNNGKPAPEAGTKRTTLAESQPTAPASGYRPADRDGGGVPLYAIGGGVAVVLAGGGAAFLLARRRRAASRTAAPQPTTVPAAQDGPPPTPPADGAPNTPPPPVPAPGPDTPAAPGPDAR</sequence>
<keyword evidence="2" id="KW-1133">Transmembrane helix</keyword>
<feature type="compositionally biased region" description="Polar residues" evidence="1">
    <location>
        <begin position="178"/>
        <end position="189"/>
    </location>
</feature>
<dbReference type="Proteomes" id="UP000431901">
    <property type="component" value="Unassembled WGS sequence"/>
</dbReference>
<reference evidence="3 4" key="1">
    <citation type="submission" date="2019-12" db="EMBL/GenBank/DDBJ databases">
        <title>Nocardia macrotermitis sp. nov. and Nocardia aurantia sp. nov., isolated from the gut of the fungus growing-termite Macrotermes natalensis.</title>
        <authorList>
            <person name="Christine B."/>
            <person name="Rene B."/>
        </authorList>
    </citation>
    <scope>NUCLEOTIDE SEQUENCE [LARGE SCALE GENOMIC DNA]</scope>
    <source>
        <strain evidence="3 4">DSM 102126</strain>
    </source>
</reference>